<dbReference type="InterPro" id="IPR029052">
    <property type="entry name" value="Metallo-depent_PP-like"/>
</dbReference>
<gene>
    <name evidence="4" type="ORF">ABOD76_13555</name>
</gene>
<organism evidence="4">
    <name type="scientific">Deinococcus sonorensis KR-87</name>
    <dbReference type="NCBI Taxonomy" id="694439"/>
    <lineage>
        <taxon>Bacteria</taxon>
        <taxon>Thermotogati</taxon>
        <taxon>Deinococcota</taxon>
        <taxon>Deinococci</taxon>
        <taxon>Deinococcales</taxon>
        <taxon>Deinococcaceae</taxon>
        <taxon>Deinococcus</taxon>
    </lineage>
</organism>
<evidence type="ECO:0000313" key="4">
    <source>
        <dbReference type="EMBL" id="XBV84466.1"/>
    </source>
</evidence>
<dbReference type="InterPro" id="IPR051158">
    <property type="entry name" value="Metallophosphoesterase_sf"/>
</dbReference>
<accession>A0AAU7U7K8</accession>
<evidence type="ECO:0000256" key="1">
    <source>
        <dbReference type="ARBA" id="ARBA00022723"/>
    </source>
</evidence>
<dbReference type="GO" id="GO:0046872">
    <property type="term" value="F:metal ion binding"/>
    <property type="evidence" value="ECO:0007669"/>
    <property type="project" value="UniProtKB-KW"/>
</dbReference>
<dbReference type="PANTHER" id="PTHR31302">
    <property type="entry name" value="TRANSMEMBRANE PROTEIN WITH METALLOPHOSPHOESTERASE DOMAIN-RELATED"/>
    <property type="match status" value="1"/>
</dbReference>
<reference evidence="4" key="1">
    <citation type="submission" date="2024-06" db="EMBL/GenBank/DDBJ databases">
        <title>Draft Genome Sequence of Deinococcus sonorensis Type Strain KR-87, a Biofilm Producing Representative of the Genus Deinococcus.</title>
        <authorList>
            <person name="Boren L.S."/>
            <person name="Grosso R.A."/>
            <person name="Hugenberg-Cox A.N."/>
            <person name="Hill J.T.E."/>
            <person name="Albert C.M."/>
            <person name="Tuohy J.M."/>
        </authorList>
    </citation>
    <scope>NUCLEOTIDE SEQUENCE</scope>
    <source>
        <strain evidence="4">KR-87</strain>
    </source>
</reference>
<protein>
    <submittedName>
        <fullName evidence="4">Metallophosphoesterase</fullName>
    </submittedName>
</protein>
<dbReference type="GO" id="GO:0008758">
    <property type="term" value="F:UDP-2,3-diacylglucosamine hydrolase activity"/>
    <property type="evidence" value="ECO:0007669"/>
    <property type="project" value="TreeGrafter"/>
</dbReference>
<dbReference type="GO" id="GO:0016020">
    <property type="term" value="C:membrane"/>
    <property type="evidence" value="ECO:0007669"/>
    <property type="project" value="GOC"/>
</dbReference>
<dbReference type="CDD" id="cd07385">
    <property type="entry name" value="MPP_YkuE_C"/>
    <property type="match status" value="1"/>
</dbReference>
<proteinExistence type="predicted"/>
<dbReference type="EMBL" id="CP158299">
    <property type="protein sequence ID" value="XBV84466.1"/>
    <property type="molecule type" value="Genomic_DNA"/>
</dbReference>
<dbReference type="KEGG" id="dsc:ABOD76_13555"/>
<keyword evidence="2" id="KW-0378">Hydrolase</keyword>
<dbReference type="SUPFAM" id="SSF56300">
    <property type="entry name" value="Metallo-dependent phosphatases"/>
    <property type="match status" value="1"/>
</dbReference>
<dbReference type="AlphaFoldDB" id="A0AAU7U7K8"/>
<dbReference type="GO" id="GO:0009245">
    <property type="term" value="P:lipid A biosynthetic process"/>
    <property type="evidence" value="ECO:0007669"/>
    <property type="project" value="TreeGrafter"/>
</dbReference>
<evidence type="ECO:0000259" key="3">
    <source>
        <dbReference type="Pfam" id="PF00149"/>
    </source>
</evidence>
<evidence type="ECO:0000256" key="2">
    <source>
        <dbReference type="ARBA" id="ARBA00022801"/>
    </source>
</evidence>
<dbReference type="Gene3D" id="3.60.21.10">
    <property type="match status" value="1"/>
</dbReference>
<name>A0AAU7U7K8_9DEIO</name>
<dbReference type="Pfam" id="PF00149">
    <property type="entry name" value="Metallophos"/>
    <property type="match status" value="1"/>
</dbReference>
<keyword evidence="1" id="KW-0479">Metal-binding</keyword>
<dbReference type="RefSeq" id="WP_350242503.1">
    <property type="nucleotide sequence ID" value="NZ_CP158299.1"/>
</dbReference>
<dbReference type="InterPro" id="IPR004843">
    <property type="entry name" value="Calcineurin-like_PHP"/>
</dbReference>
<sequence length="290" mass="31501">MSASLTHRATRTLFTLLGGTLLYALSGAYRFRVSREAVPLRGLTTPLRVVQLSDLHYGNFIGARTVRRWVDAVLQEQPELIVITGDFLDSGMGLRRKDQLLRELARLSAPLGVYAVYGNHDWTSLNTQAARASFARRLEEVGIQVINNAGVQLRPDLYLAGTDDWWFGNQDTAAMMAGYQGGAALLLSHNPDFLPNVPPQISLTLCGHTHGGQVQLPLLGAVKRASLYGTRFLEGWVNTAPAQPSAADGSIPRTPPRTIRGYISHGLGVTGVPLRLACPAELTVFDFGLS</sequence>
<dbReference type="PANTHER" id="PTHR31302:SF31">
    <property type="entry name" value="PHOSPHODIESTERASE YAEI"/>
    <property type="match status" value="1"/>
</dbReference>
<feature type="domain" description="Calcineurin-like phosphoesterase" evidence="3">
    <location>
        <begin position="47"/>
        <end position="211"/>
    </location>
</feature>